<dbReference type="AlphaFoldDB" id="A0A0C3FMZ9"/>
<reference evidence="2" key="2">
    <citation type="submission" date="2015-01" db="EMBL/GenBank/DDBJ databases">
        <title>Evolutionary Origins and Diversification of the Mycorrhizal Mutualists.</title>
        <authorList>
            <consortium name="DOE Joint Genome Institute"/>
            <consortium name="Mycorrhizal Genomics Consortium"/>
            <person name="Kohler A."/>
            <person name="Kuo A."/>
            <person name="Nagy L.G."/>
            <person name="Floudas D."/>
            <person name="Copeland A."/>
            <person name="Barry K.W."/>
            <person name="Cichocki N."/>
            <person name="Veneault-Fourrey C."/>
            <person name="LaButti K."/>
            <person name="Lindquist E.A."/>
            <person name="Lipzen A."/>
            <person name="Lundell T."/>
            <person name="Morin E."/>
            <person name="Murat C."/>
            <person name="Riley R."/>
            <person name="Ohm R."/>
            <person name="Sun H."/>
            <person name="Tunlid A."/>
            <person name="Henrissat B."/>
            <person name="Grigoriev I.V."/>
            <person name="Hibbett D.S."/>
            <person name="Martin F."/>
        </authorList>
    </citation>
    <scope>NUCLEOTIDE SEQUENCE [LARGE SCALE GENOMIC DNA]</scope>
    <source>
        <strain evidence="2">F 1598</strain>
    </source>
</reference>
<dbReference type="Proteomes" id="UP000054166">
    <property type="component" value="Unassembled WGS sequence"/>
</dbReference>
<dbReference type="HOGENOM" id="CLU_960139_0_0_1"/>
<gene>
    <name evidence="1" type="ORF">PILCRDRAFT_816757</name>
</gene>
<reference evidence="1 2" key="1">
    <citation type="submission" date="2014-04" db="EMBL/GenBank/DDBJ databases">
        <authorList>
            <consortium name="DOE Joint Genome Institute"/>
            <person name="Kuo A."/>
            <person name="Tarkka M."/>
            <person name="Buscot F."/>
            <person name="Kohler A."/>
            <person name="Nagy L.G."/>
            <person name="Floudas D."/>
            <person name="Copeland A."/>
            <person name="Barry K.W."/>
            <person name="Cichocki N."/>
            <person name="Veneault-Fourrey C."/>
            <person name="LaButti K."/>
            <person name="Lindquist E.A."/>
            <person name="Lipzen A."/>
            <person name="Lundell T."/>
            <person name="Morin E."/>
            <person name="Murat C."/>
            <person name="Sun H."/>
            <person name="Tunlid A."/>
            <person name="Henrissat B."/>
            <person name="Grigoriev I.V."/>
            <person name="Hibbett D.S."/>
            <person name="Martin F."/>
            <person name="Nordberg H.P."/>
            <person name="Cantor M.N."/>
            <person name="Hua S.X."/>
        </authorList>
    </citation>
    <scope>NUCLEOTIDE SEQUENCE [LARGE SCALE GENOMIC DNA]</scope>
    <source>
        <strain evidence="1 2">F 1598</strain>
    </source>
</reference>
<dbReference type="OrthoDB" id="2931302at2759"/>
<protein>
    <submittedName>
        <fullName evidence="1">Uncharacterized protein</fullName>
    </submittedName>
</protein>
<proteinExistence type="predicted"/>
<dbReference type="InParanoid" id="A0A0C3FMZ9"/>
<evidence type="ECO:0000313" key="1">
    <source>
        <dbReference type="EMBL" id="KIM85560.1"/>
    </source>
</evidence>
<evidence type="ECO:0000313" key="2">
    <source>
        <dbReference type="Proteomes" id="UP000054166"/>
    </source>
</evidence>
<dbReference type="EMBL" id="KN832984">
    <property type="protein sequence ID" value="KIM85560.1"/>
    <property type="molecule type" value="Genomic_DNA"/>
</dbReference>
<accession>A0A0C3FMZ9</accession>
<organism evidence="1 2">
    <name type="scientific">Piloderma croceum (strain F 1598)</name>
    <dbReference type="NCBI Taxonomy" id="765440"/>
    <lineage>
        <taxon>Eukaryota</taxon>
        <taxon>Fungi</taxon>
        <taxon>Dikarya</taxon>
        <taxon>Basidiomycota</taxon>
        <taxon>Agaricomycotina</taxon>
        <taxon>Agaricomycetes</taxon>
        <taxon>Agaricomycetidae</taxon>
        <taxon>Atheliales</taxon>
        <taxon>Atheliaceae</taxon>
        <taxon>Piloderma</taxon>
    </lineage>
</organism>
<keyword evidence="2" id="KW-1185">Reference proteome</keyword>
<sequence length="290" mass="32118">MSQAVVWSQARNRVAAPDMERPAVELARAIQDAMVALFNLQTALVNFFAHKTSRGLIEAFQATRDILRADWEKYILFFQGCQGYSEDYISLCQYSATRKAPETLAFARDVLGMAKNLSREVSVLKTKHEKALSDLGKHSKKLPAAFRKQGSLGSSEVTKPAISGTLQFVQLANASLRPDGAQALKASNAALTAIDTSLRDLDAFWRDQVDQLASASKPGSTFRLTKEDLGKAEDMWRRYQSVIQRVVSSISASSDAVQVDPVGAPQQRKRIGESKGSSSFWRKLFRFFFG</sequence>
<name>A0A0C3FMZ9_PILCF</name>